<feature type="region of interest" description="Disordered" evidence="1">
    <location>
        <begin position="1450"/>
        <end position="1483"/>
    </location>
</feature>
<organism evidence="3 4">
    <name type="scientific">Leishmania braziliensis MHOM/BR/75/M2904</name>
    <dbReference type="NCBI Taxonomy" id="420245"/>
    <lineage>
        <taxon>Eukaryota</taxon>
        <taxon>Discoba</taxon>
        <taxon>Euglenozoa</taxon>
        <taxon>Kinetoplastea</taxon>
        <taxon>Metakinetoplastina</taxon>
        <taxon>Trypanosomatida</taxon>
        <taxon>Trypanosomatidae</taxon>
        <taxon>Leishmaniinae</taxon>
        <taxon>Leishmania</taxon>
        <taxon>Leishmania braziliensis species complex</taxon>
    </lineage>
</organism>
<feature type="domain" description="TLDc" evidence="2">
    <location>
        <begin position="1354"/>
        <end position="1597"/>
    </location>
</feature>
<feature type="compositionally biased region" description="Polar residues" evidence="1">
    <location>
        <begin position="251"/>
        <end position="263"/>
    </location>
</feature>
<feature type="region of interest" description="Disordered" evidence="1">
    <location>
        <begin position="321"/>
        <end position="340"/>
    </location>
</feature>
<feature type="region of interest" description="Disordered" evidence="1">
    <location>
        <begin position="772"/>
        <end position="830"/>
    </location>
</feature>
<dbReference type="SMART" id="SM00584">
    <property type="entry name" value="TLDc"/>
    <property type="match status" value="1"/>
</dbReference>
<reference evidence="3 4" key="1">
    <citation type="submission" date="2018-09" db="EMBL/GenBank/DDBJ databases">
        <authorList>
            <person name="Peiro R."/>
            <person name="Begona"/>
            <person name="Cbmso G."/>
            <person name="Lopez M."/>
            <person name="Gonzalez S."/>
        </authorList>
    </citation>
    <scope>NUCLEOTIDE SEQUENCE [LARGE SCALE GENOMIC DNA]</scope>
</reference>
<dbReference type="Pfam" id="PF07534">
    <property type="entry name" value="TLD"/>
    <property type="match status" value="1"/>
</dbReference>
<dbReference type="RefSeq" id="XP_001561631.1">
    <property type="nucleotide sequence ID" value="XM_001561581.1"/>
</dbReference>
<accession>A0A3P3YX14</accession>
<feature type="compositionally biased region" description="Acidic residues" evidence="1">
    <location>
        <begin position="1330"/>
        <end position="1339"/>
    </location>
</feature>
<dbReference type="Proteomes" id="UP000319462">
    <property type="component" value="Chromosome 3"/>
</dbReference>
<feature type="region of interest" description="Disordered" evidence="1">
    <location>
        <begin position="156"/>
        <end position="193"/>
    </location>
</feature>
<dbReference type="KEGG" id="lbz:LBRM_03_0410"/>
<feature type="compositionally biased region" description="Low complexity" evidence="1">
    <location>
        <begin position="802"/>
        <end position="812"/>
    </location>
</feature>
<gene>
    <name evidence="3" type="ORF">LBRM2904_03.0430</name>
</gene>
<feature type="region of interest" description="Disordered" evidence="1">
    <location>
        <begin position="931"/>
        <end position="954"/>
    </location>
</feature>
<evidence type="ECO:0000313" key="4">
    <source>
        <dbReference type="Proteomes" id="UP000319462"/>
    </source>
</evidence>
<dbReference type="InterPro" id="IPR006571">
    <property type="entry name" value="TLDc_dom"/>
</dbReference>
<dbReference type="VEuPathDB" id="TriTrypDB:LbrM.03.0410"/>
<feature type="compositionally biased region" description="Basic and acidic residues" evidence="1">
    <location>
        <begin position="787"/>
        <end position="797"/>
    </location>
</feature>
<feature type="compositionally biased region" description="Pro residues" evidence="1">
    <location>
        <begin position="1457"/>
        <end position="1472"/>
    </location>
</feature>
<feature type="region of interest" description="Disordered" evidence="1">
    <location>
        <begin position="77"/>
        <end position="106"/>
    </location>
</feature>
<feature type="region of interest" description="Disordered" evidence="1">
    <location>
        <begin position="547"/>
        <end position="590"/>
    </location>
</feature>
<feature type="compositionally biased region" description="Low complexity" evidence="1">
    <location>
        <begin position="566"/>
        <end position="590"/>
    </location>
</feature>
<evidence type="ECO:0000313" key="3">
    <source>
        <dbReference type="EMBL" id="SYZ62505.1"/>
    </source>
</evidence>
<evidence type="ECO:0000259" key="2">
    <source>
        <dbReference type="PROSITE" id="PS51886"/>
    </source>
</evidence>
<proteinExistence type="predicted"/>
<feature type="region of interest" description="Disordered" evidence="1">
    <location>
        <begin position="235"/>
        <end position="263"/>
    </location>
</feature>
<dbReference type="EMBL" id="LS997602">
    <property type="protein sequence ID" value="SYZ62505.1"/>
    <property type="molecule type" value="Genomic_DNA"/>
</dbReference>
<dbReference type="PROSITE" id="PS51886">
    <property type="entry name" value="TLDC"/>
    <property type="match status" value="1"/>
</dbReference>
<protein>
    <submittedName>
        <fullName evidence="3">TLD_domain_protein</fullName>
    </submittedName>
</protein>
<feature type="compositionally biased region" description="Polar residues" evidence="1">
    <location>
        <begin position="937"/>
        <end position="946"/>
    </location>
</feature>
<dbReference type="PANTHER" id="PTHR23354:SF126">
    <property type="entry name" value="CONSERVED TLD DOMAIN PROTEIN"/>
    <property type="match status" value="1"/>
</dbReference>
<feature type="compositionally biased region" description="Low complexity" evidence="1">
    <location>
        <begin position="169"/>
        <end position="191"/>
    </location>
</feature>
<evidence type="ECO:0000256" key="1">
    <source>
        <dbReference type="SAM" id="MobiDB-lite"/>
    </source>
</evidence>
<sequence length="1631" mass="172151">MERPSTASPPPAASALTDTRLLQLSLRNAVASAAAGKATIAANNYALAIKVIHRKCFLLEELALLALAMGYEARKAANTAAPRVDDDDDNGRNNRGGDSTATTAQQDYPLTADLSAGEAQQQQQLVDPLANVGMLLPPGLDEDDYDAERSYFEQKLQREQHQQRAATMPASRNSASSASPVSSISPPADDSTPGYDTATARWLACLLAKVHPDALPIATLEKICKVPLTSSLKTAASSPTFSGERIDTLTGRPNNSGDATSSSVTAAPFSAPLSLLLSTLLWNVACALWNEGFIEDAHHWLSAIDVRRLWSLYSELGRSGHHTRAAAPSPSPPFAFSEPLEEDVNSDDRACALSWPAVLAESCAADEPPSSRPPSLPSAARESQSGGTGTTVDSRGEQQDCVTFSPAAPQSQSGILLSALAQASGPLPMTSLAACFDSPAQLESGNEDDDAAASNDAAAAATQSSTEKSDVGDAAAAAANPETRTTVLASFVRRLARRASALRDLCGLMIACETAEDVFYVLYALSGALATQQCKHDQQRGQQLAAEVTTEAEAAAGEEDENSSPSRTLAAATRGAATTTSSTATTTAPTSTGGLSELLIIANLLIELFLTKRAQQLLLEEDVLHPIASGVATVPSSLPTGGRGGGAYDAAHSLPHQQQQQRHTDRAIRHACDEIVCTFTNGRCHTLYALEAYGIPPPCDGGSNAAETHLLAPELPYALVSNVLSITLNYSTLYRFSKVYHGVMGHRSYAAAERHHAGGMGGSAPSSSAAAAAAAASVLSHPNRTRRATEEEKERRRAWTMPPAATSAAPLRAAPPHPHASAPSTPANVGTLSQSLTGELFGFVKKRVASWGNLIHASVAPESRSSDHYQDVRPSFSVTDAAGGDGSNKERVALRVATPWSAGSSATLTSNSTSLADASSTSNAYLSKVGGDAQRGASATTSVSLSRQRRPGRGRVYELKTRGVEASELMLPSSSSTAVSLLAEENELIGLASIISEPAATVGPELSARDSSTLCLSSAVPPSQEQQQQRLPTSAAPATALHTPAAQLQSRCRSEAVSLRLLALLYRYPQLHALEPVKASHVTLVAKELNKALHLVQAAMRGRFGDEWWLQWRTRREGETQRYYSNALADAQRGGYTLSSPTTALPSPLSRATGAVGAAAVPEEAKPLRAARGVSAVQSDPFLLFAEVRSRHAFPTQERGETNAIVADAVGFDGVPPPSVLPLSSSSLTSTVLSALQLTRPLSMSADEALRQSLQAPGEHFTPATLPGASTEAMHGSAHGSEMLLDVKWDIPPAYTPEVSLDFSAFTTTSVETQESTRQLVELLQQREEACDDEDDNNDDDGRVGSAAGGPGVSVLSRACRRLLHNELPLLQQYSPWRVIYSTRLHGISLGTLFANCRREAERHGLSGYVANPAVPTLLDSKPMLLVLELPSSTTLQFAEDDAGVREAWAHSNAPTSTPPSPPITQPAPPQPTTNASPRGHRPNRLFIGAFLSDSLRTESRRYYGNQDCFVFQLLVPGTVGVKEAAPGAAHTETGPQLRVHRASHRNKQFINCRTTSIVIGGGEGGSSIYLDDTLCHGATSSCATFSSPPLSTWLSPPCAESGVCTDGQGDRYGEHRSLCIMNVEVIVMDA</sequence>
<name>A0A3P3YX14_LEIBR</name>
<feature type="region of interest" description="Disordered" evidence="1">
    <location>
        <begin position="1329"/>
        <end position="1350"/>
    </location>
</feature>
<feature type="region of interest" description="Disordered" evidence="1">
    <location>
        <begin position="440"/>
        <end position="480"/>
    </location>
</feature>
<feature type="compositionally biased region" description="Low complexity" evidence="1">
    <location>
        <begin position="452"/>
        <end position="461"/>
    </location>
</feature>
<feature type="region of interest" description="Disordered" evidence="1">
    <location>
        <begin position="364"/>
        <end position="396"/>
    </location>
</feature>
<dbReference type="PANTHER" id="PTHR23354">
    <property type="entry name" value="NUCLEOLAR PROTEIN 7/ESTROGEN RECEPTOR COACTIVATOR-RELATED"/>
    <property type="match status" value="1"/>
</dbReference>